<evidence type="ECO:0000313" key="5">
    <source>
        <dbReference type="EMBL" id="OCL10013.1"/>
    </source>
</evidence>
<feature type="region of interest" description="Disordered" evidence="4">
    <location>
        <begin position="83"/>
        <end position="183"/>
    </location>
</feature>
<dbReference type="AlphaFoldDB" id="A0A8E2F480"/>
<evidence type="ECO:0000256" key="1">
    <source>
        <dbReference type="ARBA" id="ARBA00004123"/>
    </source>
</evidence>
<keyword evidence="3" id="KW-0539">Nucleus</keyword>
<evidence type="ECO:0000313" key="6">
    <source>
        <dbReference type="Proteomes" id="UP000250140"/>
    </source>
</evidence>
<dbReference type="GO" id="GO:0006383">
    <property type="term" value="P:transcription by RNA polymerase III"/>
    <property type="evidence" value="ECO:0007669"/>
    <property type="project" value="InterPro"/>
</dbReference>
<comment type="similarity">
    <text evidence="2">Belongs to the eukaryotic RPC7 RNA polymerase subunit family.</text>
</comment>
<dbReference type="PANTHER" id="PTHR15367">
    <property type="entry name" value="DNA-DIRECTED RNA POLYMERASE III"/>
    <property type="match status" value="1"/>
</dbReference>
<accession>A0A8E2F480</accession>
<feature type="compositionally biased region" description="Basic and acidic residues" evidence="4">
    <location>
        <begin position="107"/>
        <end position="120"/>
    </location>
</feature>
<feature type="compositionally biased region" description="Acidic residues" evidence="4">
    <location>
        <begin position="165"/>
        <end position="183"/>
    </location>
</feature>
<dbReference type="PIRSF" id="PIRSF000777">
    <property type="entry name" value="RNA_polIII_C31"/>
    <property type="match status" value="1"/>
</dbReference>
<name>A0A8E2F480_9PEZI</name>
<sequence>MRYRALRDRIHEGPLYTILGDTVRVGKAGPPPAALFDPFLGMPTYTQKYMKQRRKIPRLDTRPYVMRFFPEELWSILDPTHATTNGNALPKKKPKLLQISKSTTMSRLERMEQEEARKQIDEDEEDEENEKERDDDGLPQELEDNDYEDDEEDDDDYNAENYFDNGEEDYDDAGGNDGYYDGD</sequence>
<evidence type="ECO:0000256" key="2">
    <source>
        <dbReference type="ARBA" id="ARBA00008352"/>
    </source>
</evidence>
<dbReference type="EMBL" id="KV749319">
    <property type="protein sequence ID" value="OCL10013.1"/>
    <property type="molecule type" value="Genomic_DNA"/>
</dbReference>
<dbReference type="InterPro" id="IPR024661">
    <property type="entry name" value="RNA_pol_III_Rpc31"/>
</dbReference>
<dbReference type="PANTHER" id="PTHR15367:SF2">
    <property type="entry name" value="DNA-DIRECTED RNA POLYMERASE III SUBUNIT"/>
    <property type="match status" value="1"/>
</dbReference>
<comment type="subcellular location">
    <subcellularLocation>
        <location evidence="1">Nucleus</location>
    </subcellularLocation>
</comment>
<proteinExistence type="inferred from homology"/>
<organism evidence="5 6">
    <name type="scientific">Glonium stellatum</name>
    <dbReference type="NCBI Taxonomy" id="574774"/>
    <lineage>
        <taxon>Eukaryota</taxon>
        <taxon>Fungi</taxon>
        <taxon>Dikarya</taxon>
        <taxon>Ascomycota</taxon>
        <taxon>Pezizomycotina</taxon>
        <taxon>Dothideomycetes</taxon>
        <taxon>Pleosporomycetidae</taxon>
        <taxon>Gloniales</taxon>
        <taxon>Gloniaceae</taxon>
        <taxon>Glonium</taxon>
    </lineage>
</organism>
<protein>
    <recommendedName>
        <fullName evidence="7">DNA-directed RNA polymerase III subunit</fullName>
    </recommendedName>
</protein>
<feature type="compositionally biased region" description="Acidic residues" evidence="4">
    <location>
        <begin position="137"/>
        <end position="158"/>
    </location>
</feature>
<dbReference type="Pfam" id="PF11705">
    <property type="entry name" value="RNA_pol_3_Rpc31"/>
    <property type="match status" value="1"/>
</dbReference>
<gene>
    <name evidence="5" type="ORF">AOQ84DRAFT_353741</name>
</gene>
<reference evidence="5 6" key="1">
    <citation type="journal article" date="2016" name="Nat. Commun.">
        <title>Ectomycorrhizal ecology is imprinted in the genome of the dominant symbiotic fungus Cenococcum geophilum.</title>
        <authorList>
            <consortium name="DOE Joint Genome Institute"/>
            <person name="Peter M."/>
            <person name="Kohler A."/>
            <person name="Ohm R.A."/>
            <person name="Kuo A."/>
            <person name="Krutzmann J."/>
            <person name="Morin E."/>
            <person name="Arend M."/>
            <person name="Barry K.W."/>
            <person name="Binder M."/>
            <person name="Choi C."/>
            <person name="Clum A."/>
            <person name="Copeland A."/>
            <person name="Grisel N."/>
            <person name="Haridas S."/>
            <person name="Kipfer T."/>
            <person name="LaButti K."/>
            <person name="Lindquist E."/>
            <person name="Lipzen A."/>
            <person name="Maire R."/>
            <person name="Meier B."/>
            <person name="Mihaltcheva S."/>
            <person name="Molinier V."/>
            <person name="Murat C."/>
            <person name="Poggeler S."/>
            <person name="Quandt C.A."/>
            <person name="Sperisen C."/>
            <person name="Tritt A."/>
            <person name="Tisserant E."/>
            <person name="Crous P.W."/>
            <person name="Henrissat B."/>
            <person name="Nehls U."/>
            <person name="Egli S."/>
            <person name="Spatafora J.W."/>
            <person name="Grigoriev I.V."/>
            <person name="Martin F.M."/>
        </authorList>
    </citation>
    <scope>NUCLEOTIDE SEQUENCE [LARGE SCALE GENOMIC DNA]</scope>
    <source>
        <strain evidence="5 6">CBS 207.34</strain>
    </source>
</reference>
<keyword evidence="6" id="KW-1185">Reference proteome</keyword>
<dbReference type="GO" id="GO:0005666">
    <property type="term" value="C:RNA polymerase III complex"/>
    <property type="evidence" value="ECO:0007669"/>
    <property type="project" value="TreeGrafter"/>
</dbReference>
<dbReference type="Proteomes" id="UP000250140">
    <property type="component" value="Unassembled WGS sequence"/>
</dbReference>
<evidence type="ECO:0000256" key="4">
    <source>
        <dbReference type="SAM" id="MobiDB-lite"/>
    </source>
</evidence>
<evidence type="ECO:0000256" key="3">
    <source>
        <dbReference type="ARBA" id="ARBA00023242"/>
    </source>
</evidence>
<dbReference type="OrthoDB" id="5377312at2759"/>
<evidence type="ECO:0008006" key="7">
    <source>
        <dbReference type="Google" id="ProtNLM"/>
    </source>
</evidence>